<dbReference type="KEGG" id="rca:Rcas_4197"/>
<feature type="domain" description="ATPase dynein-related AAA" evidence="1">
    <location>
        <begin position="270"/>
        <end position="430"/>
    </location>
</feature>
<sequence length="578" mass="65072">MAISTVSDRVMFTPEALAALTVPGVAERWNAIQERLQPVLAAYAARLSAEASRRFPRIWNLYEIGYRSQRSINRGHGVRDPIDDYYLVIDRPPRGAGVYLAVSGAERLILVAIQVARRRKDDLARVWEESRALWLPLVERIHEVRFANRERASDPAALWIDRYLANRAASSLLAGFAYRWDDPQVFQPAFIERVIEDALALLPLNEALMERAEAREPTGAAWLREQRVAYLTAEEPPIEVIIERIRARGLTVSEQIIRAYHVALRTRPLVILPGISGAGKTRLTRLYADALVGDHLAPGQENERYLLVAVQPDWHSARDLLGYYNAITGKYHPTPFLRFLQRAATDPTARYFVCLDEMNLARPEYYLAPILSAMETDDRLIDLGAPATTVETVAGEVLTNPFRLPSNVSIIGTVNVDESAHALSDKLLDRANVIEMTDVDLEGFRTAYPGAINDAIWKVIVQVHRIVARAGQPFGYRVLSEMLRYIEQSQGILTPEQALDFQIKQKVLPKLRGDDAPRLRRALTELLELLLGAPQSIWKRAAQVETEAVAAAPFPESAEKVRRMLERLDVDGFTDFYG</sequence>
<evidence type="ECO:0000313" key="3">
    <source>
        <dbReference type="Proteomes" id="UP000000263"/>
    </source>
</evidence>
<dbReference type="RefSeq" id="WP_012122648.1">
    <property type="nucleotide sequence ID" value="NC_009767.1"/>
</dbReference>
<gene>
    <name evidence="2" type="ordered locus">Rcas_4197</name>
</gene>
<dbReference type="Gene3D" id="3.40.50.300">
    <property type="entry name" value="P-loop containing nucleotide triphosphate hydrolases"/>
    <property type="match status" value="1"/>
</dbReference>
<name>A7NRN1_ROSCS</name>
<dbReference type="EMBL" id="CP000804">
    <property type="protein sequence ID" value="ABU60227.1"/>
    <property type="molecule type" value="Genomic_DNA"/>
</dbReference>
<dbReference type="SUPFAM" id="SSF52540">
    <property type="entry name" value="P-loop containing nucleoside triphosphate hydrolases"/>
    <property type="match status" value="1"/>
</dbReference>
<reference evidence="2 3" key="1">
    <citation type="submission" date="2007-08" db="EMBL/GenBank/DDBJ databases">
        <title>Complete sequence of Roseiflexus castenholzii DSM 13941.</title>
        <authorList>
            <consortium name="US DOE Joint Genome Institute"/>
            <person name="Copeland A."/>
            <person name="Lucas S."/>
            <person name="Lapidus A."/>
            <person name="Barry K."/>
            <person name="Glavina del Rio T."/>
            <person name="Dalin E."/>
            <person name="Tice H."/>
            <person name="Pitluck S."/>
            <person name="Thompson L.S."/>
            <person name="Brettin T."/>
            <person name="Bruce D."/>
            <person name="Detter J.C."/>
            <person name="Han C."/>
            <person name="Tapia R."/>
            <person name="Schmutz J."/>
            <person name="Larimer F."/>
            <person name="Land M."/>
            <person name="Hauser L."/>
            <person name="Kyrpides N."/>
            <person name="Mikhailova N."/>
            <person name="Bryant D.A."/>
            <person name="Hanada S."/>
            <person name="Tsukatani Y."/>
            <person name="Richardson P."/>
        </authorList>
    </citation>
    <scope>NUCLEOTIDE SEQUENCE [LARGE SCALE GENOMIC DNA]</scope>
    <source>
        <strain evidence="3">DSM 13941 / HLO8</strain>
    </source>
</reference>
<organism evidence="2 3">
    <name type="scientific">Roseiflexus castenholzii (strain DSM 13941 / HLO8)</name>
    <dbReference type="NCBI Taxonomy" id="383372"/>
    <lineage>
        <taxon>Bacteria</taxon>
        <taxon>Bacillati</taxon>
        <taxon>Chloroflexota</taxon>
        <taxon>Chloroflexia</taxon>
        <taxon>Chloroflexales</taxon>
        <taxon>Roseiflexineae</taxon>
        <taxon>Roseiflexaceae</taxon>
        <taxon>Roseiflexus</taxon>
    </lineage>
</organism>
<dbReference type="STRING" id="383372.Rcas_4197"/>
<dbReference type="AlphaFoldDB" id="A7NRN1"/>
<evidence type="ECO:0000259" key="1">
    <source>
        <dbReference type="Pfam" id="PF07728"/>
    </source>
</evidence>
<dbReference type="InterPro" id="IPR027417">
    <property type="entry name" value="P-loop_NTPase"/>
</dbReference>
<proteinExistence type="predicted"/>
<accession>A7NRN1</accession>
<evidence type="ECO:0000313" key="2">
    <source>
        <dbReference type="EMBL" id="ABU60227.1"/>
    </source>
</evidence>
<dbReference type="eggNOG" id="COG1401">
    <property type="taxonomic scope" value="Bacteria"/>
</dbReference>
<dbReference type="OrthoDB" id="9781481at2"/>
<dbReference type="GO" id="GO:0016887">
    <property type="term" value="F:ATP hydrolysis activity"/>
    <property type="evidence" value="ECO:0007669"/>
    <property type="project" value="InterPro"/>
</dbReference>
<dbReference type="Pfam" id="PF07728">
    <property type="entry name" value="AAA_5"/>
    <property type="match status" value="1"/>
</dbReference>
<dbReference type="HOGENOM" id="CLU_011498_2_0_0"/>
<keyword evidence="3" id="KW-1185">Reference proteome</keyword>
<dbReference type="GO" id="GO:0005524">
    <property type="term" value="F:ATP binding"/>
    <property type="evidence" value="ECO:0007669"/>
    <property type="project" value="InterPro"/>
</dbReference>
<protein>
    <submittedName>
        <fullName evidence="2">ATPase associated with various cellular activities AAA_5</fullName>
    </submittedName>
</protein>
<dbReference type="InterPro" id="IPR011704">
    <property type="entry name" value="ATPase_dyneun-rel_AAA"/>
</dbReference>
<dbReference type="Proteomes" id="UP000000263">
    <property type="component" value="Chromosome"/>
</dbReference>